<dbReference type="GeneID" id="26305060"/>
<organism evidence="1 2">
    <name type="scientific">Pseudozyma antarctica</name>
    <name type="common">Yeast</name>
    <name type="synonym">Candida antarctica</name>
    <dbReference type="NCBI Taxonomy" id="84753"/>
    <lineage>
        <taxon>Eukaryota</taxon>
        <taxon>Fungi</taxon>
        <taxon>Dikarya</taxon>
        <taxon>Basidiomycota</taxon>
        <taxon>Ustilaginomycotina</taxon>
        <taxon>Ustilaginomycetes</taxon>
        <taxon>Ustilaginales</taxon>
        <taxon>Ustilaginaceae</taxon>
        <taxon>Moesziomyces</taxon>
    </lineage>
</organism>
<evidence type="ECO:0000313" key="1">
    <source>
        <dbReference type="EMBL" id="GAK66094.1"/>
    </source>
</evidence>
<reference evidence="2" key="1">
    <citation type="journal article" date="2014" name="Genome Announc.">
        <title>Draft Genome Sequence of the Yeast Pseudozyma antarctica Type Strain JCM10317, a Producer of the Glycolipid Biosurfactants, Mannosylerythritol Lipids.</title>
        <authorList>
            <person name="Saika A."/>
            <person name="Koike H."/>
            <person name="Hori T."/>
            <person name="Fukuoka T."/>
            <person name="Sato S."/>
            <person name="Habe H."/>
            <person name="Kitamoto D."/>
            <person name="Morita T."/>
        </authorList>
    </citation>
    <scope>NUCLEOTIDE SEQUENCE [LARGE SCALE GENOMIC DNA]</scope>
    <source>
        <strain evidence="2">JCM 10317</strain>
    </source>
</reference>
<dbReference type="RefSeq" id="XP_014655772.1">
    <property type="nucleotide sequence ID" value="XM_014800286.1"/>
</dbReference>
<sequence>MNSTPQGPARPTLQPQQSPAVGLSTAQVPVFHNFIPDALDSRIRDLEQNVIRQANWQALYLDCKNELAACKTKNEELEKKMDKLALELTTHKENVHKDFSFVTYHMNGAMHRLAQVEDRLSKAHHQLNERLTHTVEQQAAQADSFQDRYVGPLFAALHQLLPGGIVAGRSDETIQTDVLQSSIPRASLSVSEKDVTENRDTSLTPSTVQQVDSTLPPPQLPGSTADQGMAPVAPSEATAERPKTSMSSMDTAPVAHPGIDAVGVKLPTEPPSNLLIPAQAAADSVATSNASSSSEFKASSSREVQQLATPQAVESPCAISASPESSSGKKRKRTPSVEHTRTQVARRSAQSSIKSAGIAPESSGSVPSFKTAQATIPAPLSASSATHHVEISNSNVAAMVDSDAVRWNERPSSTPKGLATSQQHLLGHSTVPTELQEGSTMAQSGLEPSDSPAVRNSWTVANTVGAAKSSTQASLVPNARNSSAQMPSKERLSPREAQRRVKELTAPRSASRAGNTARLDQVAKSGASSLPERSSTAESSVARGAPSTMLLASNGSRNSAPAQTPAMSASPPPPRPSTSAGGTSRHPSSLEKDQAGMAAAHSRLGPSDAFIAPRMSTCDVGINEARASSIESLPRNGTRQRSQSQASPPSSPDVPLSSRAPSTDASWPRPSSPRPQASTAAVPPEPSPSDEAAPTTGIATARQSKEPDVHPPGLAASSSNSASGVVDPATEGSRRPSTANRSVLTADPRRKALLPSQSANLSGLSTSPQPAAPIKPAVPLKHALPSKPLFSTDQLTRAQPETSRSASALEAPTDPPVQNVKLEQDAVVPSSAQQTERAESSLPPSSTSNSGHGRDNVDIRSHVEREVRTSSIAATSRTPMGPPSRPTSVNGLNRTSSGPKPASQATQESSQASSAPLDKDLAAVQVEARSDLETPSSAESRQPPPRAAVEKQQTGRHFSGSADDQRQDERCSDQNRQVEHYARPDRSETQTVARQHQSRVERLASTEKVWTGREDRDTFYLVAFLGRLDRPTALLVTEDSQITDSLISEDLADELLRVGGASRLGTDEPNSWLEVDLSWPYNTNMQQKRSGGNRRWFRARLCRFLIVPREYMKVGICLGRRGLDDLKLSIVLERGQRPSLAVAGPYGQGSKLRALPGYELKQPSLGPFRRLCYLARLAIEHSDRLEAEYANERGSSDVRRSDSARNSLSGSNASHSHLEPLAWGRDTLQPESSIEAESSLERDRISRELGERRDREHDAPHLSTPLANATSLRASTTRDESVDRNSSEIIAEGRKTPALDTGSPLTPLSQASEEEEEEEEEEDELMDETDSEHRSAPETLEDLTEDQRRAIIERTQRLLQDQKGGREQAGFYGNAPPSGLQLMGSSQRFRNLGDATQ</sequence>
<name>A0A081CHE8_PSEA2</name>
<keyword evidence="2" id="KW-1185">Reference proteome</keyword>
<gene>
    <name evidence="1" type="ORF">PAN0_011c4316</name>
</gene>
<dbReference type="Proteomes" id="UP000053758">
    <property type="component" value="Unassembled WGS sequence"/>
</dbReference>
<protein>
    <submittedName>
        <fullName evidence="1">Uncharacterized protein</fullName>
    </submittedName>
</protein>
<dbReference type="HOGENOM" id="CLU_254542_0_0_1"/>
<dbReference type="EMBL" id="DF830078">
    <property type="protein sequence ID" value="GAK66094.1"/>
    <property type="molecule type" value="Genomic_DNA"/>
</dbReference>
<dbReference type="OrthoDB" id="2556815at2759"/>
<accession>A0A081CHE8</accession>
<proteinExistence type="predicted"/>
<evidence type="ECO:0000313" key="2">
    <source>
        <dbReference type="Proteomes" id="UP000053758"/>
    </source>
</evidence>